<protein>
    <submittedName>
        <fullName evidence="1">Uncharacterized protein</fullName>
    </submittedName>
</protein>
<comment type="caution">
    <text evidence="1">The sequence shown here is derived from an EMBL/GenBank/DDBJ whole genome shotgun (WGS) entry which is preliminary data.</text>
</comment>
<dbReference type="EMBL" id="JALNTZ010000002">
    <property type="protein sequence ID" value="KAJ3660674.1"/>
    <property type="molecule type" value="Genomic_DNA"/>
</dbReference>
<sequence length="119" mass="13458">MITQNSTIPVLEAGFWQDGGRTDATFYRKNTLITKLSAILLVTALQNDQKTMYSPFWLSSFINSHHKRSSNVKRFGNASNGPFQTNLIRFSTVVVIYKLRDVTSQRLNPRVLIGSLLPP</sequence>
<organism evidence="1 2">
    <name type="scientific">Zophobas morio</name>
    <dbReference type="NCBI Taxonomy" id="2755281"/>
    <lineage>
        <taxon>Eukaryota</taxon>
        <taxon>Metazoa</taxon>
        <taxon>Ecdysozoa</taxon>
        <taxon>Arthropoda</taxon>
        <taxon>Hexapoda</taxon>
        <taxon>Insecta</taxon>
        <taxon>Pterygota</taxon>
        <taxon>Neoptera</taxon>
        <taxon>Endopterygota</taxon>
        <taxon>Coleoptera</taxon>
        <taxon>Polyphaga</taxon>
        <taxon>Cucujiformia</taxon>
        <taxon>Tenebrionidae</taxon>
        <taxon>Zophobas</taxon>
    </lineage>
</organism>
<gene>
    <name evidence="1" type="ORF">Zmor_005113</name>
</gene>
<keyword evidence="2" id="KW-1185">Reference proteome</keyword>
<accession>A0AA38IX98</accession>
<dbReference type="AlphaFoldDB" id="A0AA38IX98"/>
<evidence type="ECO:0000313" key="1">
    <source>
        <dbReference type="EMBL" id="KAJ3660674.1"/>
    </source>
</evidence>
<evidence type="ECO:0000313" key="2">
    <source>
        <dbReference type="Proteomes" id="UP001168821"/>
    </source>
</evidence>
<dbReference type="Proteomes" id="UP001168821">
    <property type="component" value="Unassembled WGS sequence"/>
</dbReference>
<reference evidence="1" key="1">
    <citation type="journal article" date="2023" name="G3 (Bethesda)">
        <title>Whole genome assemblies of Zophobas morio and Tenebrio molitor.</title>
        <authorList>
            <person name="Kaur S."/>
            <person name="Stinson S.A."/>
            <person name="diCenzo G.C."/>
        </authorList>
    </citation>
    <scope>NUCLEOTIDE SEQUENCE</scope>
    <source>
        <strain evidence="1">QUZm001</strain>
    </source>
</reference>
<proteinExistence type="predicted"/>
<name>A0AA38IX98_9CUCU</name>